<dbReference type="Proteomes" id="UP000037460">
    <property type="component" value="Unassembled WGS sequence"/>
</dbReference>
<comment type="caution">
    <text evidence="3">The sequence shown here is derived from an EMBL/GenBank/DDBJ whole genome shotgun (WGS) entry which is preliminary data.</text>
</comment>
<keyword evidence="2" id="KW-0732">Signal</keyword>
<name>A0A0M0LP25_9EUKA</name>
<evidence type="ECO:0000313" key="4">
    <source>
        <dbReference type="Proteomes" id="UP000037460"/>
    </source>
</evidence>
<feature type="chain" id="PRO_5005603512" evidence="2">
    <location>
        <begin position="18"/>
        <end position="165"/>
    </location>
</feature>
<dbReference type="AlphaFoldDB" id="A0A0M0LP25"/>
<accession>A0A0M0LP25</accession>
<feature type="signal peptide" evidence="2">
    <location>
        <begin position="1"/>
        <end position="17"/>
    </location>
</feature>
<dbReference type="EMBL" id="JWZX01000515">
    <property type="protein sequence ID" value="KOO52761.1"/>
    <property type="molecule type" value="Genomic_DNA"/>
</dbReference>
<gene>
    <name evidence="3" type="ORF">Ctob_014290</name>
</gene>
<evidence type="ECO:0000256" key="1">
    <source>
        <dbReference type="SAM" id="MobiDB-lite"/>
    </source>
</evidence>
<organism evidence="3 4">
    <name type="scientific">Chrysochromulina tobinii</name>
    <dbReference type="NCBI Taxonomy" id="1460289"/>
    <lineage>
        <taxon>Eukaryota</taxon>
        <taxon>Haptista</taxon>
        <taxon>Haptophyta</taxon>
        <taxon>Prymnesiophyceae</taxon>
        <taxon>Prymnesiales</taxon>
        <taxon>Chrysochromulinaceae</taxon>
        <taxon>Chrysochromulina</taxon>
    </lineage>
</organism>
<evidence type="ECO:0000313" key="3">
    <source>
        <dbReference type="EMBL" id="KOO52761.1"/>
    </source>
</evidence>
<evidence type="ECO:0000256" key="2">
    <source>
        <dbReference type="SAM" id="SignalP"/>
    </source>
</evidence>
<protein>
    <submittedName>
        <fullName evidence="3">Uncharacterized protein</fullName>
    </submittedName>
</protein>
<keyword evidence="4" id="KW-1185">Reference proteome</keyword>
<sequence>MRPLRHVLLLLATPINALRIHPFAVPSCAPQSARSASVVMRWDPTKDPIEDPVPIEVRDGRVPEYKPPAPEYQPPEDGCEIVTLDQYATMVFGCKGGKLNAWICAEPELKDALAKGEDCQRVMHKGELVWACIMDEPPKSGSNSWQRVDVAEGRRDAAPAAESST</sequence>
<proteinExistence type="predicted"/>
<reference evidence="4" key="1">
    <citation type="journal article" date="2015" name="PLoS Genet.">
        <title>Genome Sequence and Transcriptome Analyses of Chrysochromulina tobin: Metabolic Tools for Enhanced Algal Fitness in the Prominent Order Prymnesiales (Haptophyceae).</title>
        <authorList>
            <person name="Hovde B.T."/>
            <person name="Deodato C.R."/>
            <person name="Hunsperger H.M."/>
            <person name="Ryken S.A."/>
            <person name="Yost W."/>
            <person name="Jha R.K."/>
            <person name="Patterson J."/>
            <person name="Monnat R.J. Jr."/>
            <person name="Barlow S.B."/>
            <person name="Starkenburg S.R."/>
            <person name="Cattolico R.A."/>
        </authorList>
    </citation>
    <scope>NUCLEOTIDE SEQUENCE</scope>
    <source>
        <strain evidence="4">CCMP291</strain>
    </source>
</reference>
<feature type="region of interest" description="Disordered" evidence="1">
    <location>
        <begin position="136"/>
        <end position="165"/>
    </location>
</feature>